<dbReference type="RefSeq" id="WP_040000913.1">
    <property type="nucleotide sequence ID" value="NZ_CP161827.1"/>
</dbReference>
<evidence type="ECO:0000313" key="4">
    <source>
        <dbReference type="EMBL" id="MEI7064149.1"/>
    </source>
</evidence>
<dbReference type="InterPro" id="IPR016938">
    <property type="entry name" value="UPF0317"/>
</dbReference>
<keyword evidence="2 3" id="KW-0456">Lyase</keyword>
<dbReference type="SUPFAM" id="SSF160920">
    <property type="entry name" value="PSTPO5379-like"/>
    <property type="match status" value="1"/>
</dbReference>
<dbReference type="HAMAP" id="MF_01830">
    <property type="entry name" value="Hydro_lyase"/>
    <property type="match status" value="1"/>
</dbReference>
<dbReference type="Gene3D" id="3.30.2040.10">
    <property type="entry name" value="PSTPO5379-like domain"/>
    <property type="match status" value="1"/>
</dbReference>
<dbReference type="Proteomes" id="UP001359469">
    <property type="component" value="Unassembled WGS sequence"/>
</dbReference>
<dbReference type="PIRSF" id="PIRSF029755">
    <property type="entry name" value="UCP029755"/>
    <property type="match status" value="1"/>
</dbReference>
<dbReference type="PANTHER" id="PTHR32022:SF10">
    <property type="entry name" value="D-GLUTAMATE CYCLASE, MITOCHONDRIAL"/>
    <property type="match status" value="1"/>
</dbReference>
<evidence type="ECO:0000256" key="2">
    <source>
        <dbReference type="ARBA" id="ARBA00023239"/>
    </source>
</evidence>
<evidence type="ECO:0000313" key="5">
    <source>
        <dbReference type="Proteomes" id="UP001359469"/>
    </source>
</evidence>
<dbReference type="Pfam" id="PF07286">
    <property type="entry name" value="D-Glu_cyclase"/>
    <property type="match status" value="1"/>
</dbReference>
<dbReference type="InterPro" id="IPR038021">
    <property type="entry name" value="Putative_hydro-lyase"/>
</dbReference>
<protein>
    <recommendedName>
        <fullName evidence="3">Putative hydro-lyase WCU84_10820</fullName>
        <ecNumber evidence="3">4.2.1.-</ecNumber>
    </recommendedName>
</protein>
<dbReference type="Gene3D" id="3.40.1640.10">
    <property type="entry name" value="PSTPO5379-like"/>
    <property type="match status" value="1"/>
</dbReference>
<reference evidence="4 5" key="1">
    <citation type="submission" date="2024-03" db="EMBL/GenBank/DDBJ databases">
        <title>Analysis of soft rot Pectobacteriaceae population diversity in US potato growing regions between 2016 and 2022.</title>
        <authorList>
            <person name="Ma X."/>
            <person name="Zhang X."/>
            <person name="Stodghill P."/>
            <person name="Rioux R."/>
            <person name="Babler B."/>
            <person name="Shrestha S."/>
            <person name="Babler B."/>
            <person name="Rivedal H."/>
            <person name="Frost K."/>
            <person name="Hao J."/>
            <person name="Secor G."/>
            <person name="Swingle B."/>
        </authorList>
    </citation>
    <scope>NUCLEOTIDE SEQUENCE [LARGE SCALE GENOMIC DNA]</scope>
    <source>
        <strain evidence="4 5">SR64</strain>
    </source>
</reference>
<evidence type="ECO:0000256" key="1">
    <source>
        <dbReference type="ARBA" id="ARBA00007896"/>
    </source>
</evidence>
<evidence type="ECO:0000256" key="3">
    <source>
        <dbReference type="HAMAP-Rule" id="MF_01830"/>
    </source>
</evidence>
<dbReference type="InterPro" id="IPR009906">
    <property type="entry name" value="D-Glu_cyclase"/>
</dbReference>
<accession>A0ABU8JN64</accession>
<comment type="similarity">
    <text evidence="1 3">Belongs to the D-glutamate cyclase family.</text>
</comment>
<sequence>MQFDTHSLAALSPQQARLMIRQGEWLKPTAGLCTGYTQANLAILPKAWAFEFLLFCQRNPKPCPLLDVTDIGSPIPKMVATDADLRTDIPQYRVYRHGELSDEVTSLAPLWQEDWVGFLLGCSFTFEHPLLAEGIPVRHIEQQRNVPMYISSIPCQEAGPFHGTMVVSMRPMTPAQAIRAVQITSRFPSVHGAPVHIGDPAAIGISDLDSPDFGDAVDCKPGEIPVFWACGVTPQAVAIQSKIPLMVTHAPGHMLICDVKDSAYAVL</sequence>
<keyword evidence="5" id="KW-1185">Reference proteome</keyword>
<gene>
    <name evidence="4" type="ORF">WCU84_10820</name>
</gene>
<dbReference type="EMBL" id="JBBBOO010000006">
    <property type="protein sequence ID" value="MEI7064149.1"/>
    <property type="molecule type" value="Genomic_DNA"/>
</dbReference>
<proteinExistence type="inferred from homology"/>
<name>A0ABU8JN64_DICCH</name>
<comment type="caution">
    <text evidence="4">The sequence shown here is derived from an EMBL/GenBank/DDBJ whole genome shotgun (WGS) entry which is preliminary data.</text>
</comment>
<organism evidence="4 5">
    <name type="scientific">Dickeya chrysanthemi</name>
    <name type="common">Pectobacterium chrysanthemi</name>
    <name type="synonym">Erwinia chrysanthemi</name>
    <dbReference type="NCBI Taxonomy" id="556"/>
    <lineage>
        <taxon>Bacteria</taxon>
        <taxon>Pseudomonadati</taxon>
        <taxon>Pseudomonadota</taxon>
        <taxon>Gammaproteobacteria</taxon>
        <taxon>Enterobacterales</taxon>
        <taxon>Pectobacteriaceae</taxon>
        <taxon>Dickeya</taxon>
    </lineage>
</organism>
<dbReference type="EC" id="4.2.1.-" evidence="3"/>
<dbReference type="NCBIfam" id="NF003969">
    <property type="entry name" value="PRK05463.1"/>
    <property type="match status" value="1"/>
</dbReference>
<dbReference type="PANTHER" id="PTHR32022">
    <property type="entry name" value="D-GLUTAMATE CYCLASE, MITOCHONDRIAL"/>
    <property type="match status" value="1"/>
</dbReference>